<dbReference type="OrthoDB" id="3848409at2759"/>
<keyword evidence="3" id="KW-1185">Reference proteome</keyword>
<dbReference type="EMBL" id="CAIJEO010000013">
    <property type="protein sequence ID" value="CAD0100786.1"/>
    <property type="molecule type" value="Genomic_DNA"/>
</dbReference>
<reference evidence="2" key="1">
    <citation type="submission" date="2020-06" db="EMBL/GenBank/DDBJ databases">
        <authorList>
            <person name="Onetto C."/>
        </authorList>
    </citation>
    <scope>NUCLEOTIDE SEQUENCE</scope>
</reference>
<organism evidence="2 3">
    <name type="scientific">Aureobasidium mustum</name>
    <dbReference type="NCBI Taxonomy" id="2773714"/>
    <lineage>
        <taxon>Eukaryota</taxon>
        <taxon>Fungi</taxon>
        <taxon>Dikarya</taxon>
        <taxon>Ascomycota</taxon>
        <taxon>Pezizomycotina</taxon>
        <taxon>Dothideomycetes</taxon>
        <taxon>Dothideomycetidae</taxon>
        <taxon>Dothideales</taxon>
        <taxon>Saccotheciaceae</taxon>
        <taxon>Aureobasidium</taxon>
    </lineage>
</organism>
<evidence type="ECO:0000313" key="2">
    <source>
        <dbReference type="EMBL" id="CAD0100786.1"/>
    </source>
</evidence>
<feature type="chain" id="PRO_5040289614" evidence="1">
    <location>
        <begin position="18"/>
        <end position="125"/>
    </location>
</feature>
<comment type="caution">
    <text evidence="2">The sequence shown here is derived from an EMBL/GenBank/DDBJ whole genome shotgun (WGS) entry which is preliminary data.</text>
</comment>
<gene>
    <name evidence="2" type="ORF">AWRI4233_LOCUS9611</name>
</gene>
<keyword evidence="1" id="KW-0732">Signal</keyword>
<evidence type="ECO:0000313" key="3">
    <source>
        <dbReference type="Proteomes" id="UP000714618"/>
    </source>
</evidence>
<sequence length="125" mass="14082">FLHVLLPLLSLFPSAHTFVLEQRACVPSDIGLVKQQVQHPDYFCTWYLSETRSPLPKIDPDALLGACKCIINAAQSGTWSRDKKAIQDAARMQSFVPAGCPSSASNFIKNEFKDSVDFCHFWQYM</sequence>
<protein>
    <submittedName>
        <fullName evidence="2">Uncharacterized protein</fullName>
    </submittedName>
</protein>
<feature type="non-terminal residue" evidence="2">
    <location>
        <position position="125"/>
    </location>
</feature>
<feature type="signal peptide" evidence="1">
    <location>
        <begin position="1"/>
        <end position="17"/>
    </location>
</feature>
<accession>A0A9N8KDB4</accession>
<proteinExistence type="predicted"/>
<dbReference type="Proteomes" id="UP000714618">
    <property type="component" value="Unassembled WGS sequence"/>
</dbReference>
<name>A0A9N8KDB4_9PEZI</name>
<dbReference type="AlphaFoldDB" id="A0A9N8KDB4"/>
<evidence type="ECO:0000256" key="1">
    <source>
        <dbReference type="SAM" id="SignalP"/>
    </source>
</evidence>